<keyword evidence="6" id="KW-1185">Reference proteome</keyword>
<accession>A0A059XQS3</accession>
<keyword evidence="1" id="KW-0479">Metal-binding</keyword>
<keyword evidence="2" id="KW-0408">Iron</keyword>
<dbReference type="InterPro" id="IPR009051">
    <property type="entry name" value="Helical_ferredxn"/>
</dbReference>
<dbReference type="Pfam" id="PF14691">
    <property type="entry name" value="Fer4_20"/>
    <property type="match status" value="1"/>
</dbReference>
<dbReference type="OrthoDB" id="9803192at2"/>
<dbReference type="InterPro" id="IPR028261">
    <property type="entry name" value="DPD_II"/>
</dbReference>
<dbReference type="Gene3D" id="3.30.70.20">
    <property type="match status" value="1"/>
</dbReference>
<gene>
    <name evidence="5" type="ORF">Y981_09850</name>
</gene>
<evidence type="ECO:0000256" key="2">
    <source>
        <dbReference type="ARBA" id="ARBA00023004"/>
    </source>
</evidence>
<dbReference type="Gene3D" id="1.10.1060.10">
    <property type="entry name" value="Alpha-helical ferredoxin"/>
    <property type="match status" value="1"/>
</dbReference>
<dbReference type="Pfam" id="PF07992">
    <property type="entry name" value="Pyr_redox_2"/>
    <property type="match status" value="1"/>
</dbReference>
<evidence type="ECO:0000256" key="1">
    <source>
        <dbReference type="ARBA" id="ARBA00022723"/>
    </source>
</evidence>
<dbReference type="PROSITE" id="PS51379">
    <property type="entry name" value="4FE4S_FER_2"/>
    <property type="match status" value="2"/>
</dbReference>
<dbReference type="PRINTS" id="PR00419">
    <property type="entry name" value="ADXRDTASE"/>
</dbReference>
<dbReference type="SUPFAM" id="SSF54862">
    <property type="entry name" value="4Fe-4S ferredoxins"/>
    <property type="match status" value="1"/>
</dbReference>
<dbReference type="KEGG" id="lfp:Y981_09850"/>
<evidence type="ECO:0000259" key="4">
    <source>
        <dbReference type="PROSITE" id="PS51379"/>
    </source>
</evidence>
<dbReference type="SUPFAM" id="SSF46548">
    <property type="entry name" value="alpha-helical ferredoxin"/>
    <property type="match status" value="1"/>
</dbReference>
<dbReference type="Pfam" id="PF12838">
    <property type="entry name" value="Fer4_7"/>
    <property type="match status" value="1"/>
</dbReference>
<dbReference type="RefSeq" id="WP_038505865.1">
    <property type="nucleotide sequence ID" value="NZ_CP007243.1"/>
</dbReference>
<name>A0A059XQS3_9BACT</name>
<evidence type="ECO:0000313" key="6">
    <source>
        <dbReference type="Proteomes" id="UP000027059"/>
    </source>
</evidence>
<dbReference type="InterPro" id="IPR023753">
    <property type="entry name" value="FAD/NAD-binding_dom"/>
</dbReference>
<proteinExistence type="predicted"/>
<keyword evidence="3" id="KW-0411">Iron-sulfur</keyword>
<dbReference type="InterPro" id="IPR036188">
    <property type="entry name" value="FAD/NAD-bd_sf"/>
</dbReference>
<dbReference type="HOGENOM" id="CLU_000422_3_4_0"/>
<feature type="domain" description="4Fe-4S ferredoxin-type" evidence="4">
    <location>
        <begin position="508"/>
        <end position="537"/>
    </location>
</feature>
<dbReference type="PANTHER" id="PTHR42783">
    <property type="entry name" value="GLUTAMATE SYNTHASE [NADPH] SMALL CHAIN"/>
    <property type="match status" value="1"/>
</dbReference>
<dbReference type="GO" id="GO:0051536">
    <property type="term" value="F:iron-sulfur cluster binding"/>
    <property type="evidence" value="ECO:0007669"/>
    <property type="project" value="UniProtKB-KW"/>
</dbReference>
<evidence type="ECO:0000256" key="3">
    <source>
        <dbReference type="ARBA" id="ARBA00023014"/>
    </source>
</evidence>
<dbReference type="SUPFAM" id="SSF51971">
    <property type="entry name" value="Nucleotide-binding domain"/>
    <property type="match status" value="2"/>
</dbReference>
<dbReference type="EMBL" id="CP007243">
    <property type="protein sequence ID" value="AIA30929.1"/>
    <property type="molecule type" value="Genomic_DNA"/>
</dbReference>
<dbReference type="GO" id="GO:0016491">
    <property type="term" value="F:oxidoreductase activity"/>
    <property type="evidence" value="ECO:0007669"/>
    <property type="project" value="InterPro"/>
</dbReference>
<sequence>MKGKYKLHIPEYQYYADQVACRKGCPVGTDAGGYVQAIRSGLYEKAYAIARGPNPFASVCGWVCNAPCEASCTRGNIDSPVTIRALKRFVTEKFGVEAVMDPASTLRYSTAPGVPYGRATGEKVAIIGGGPAGLTAAHDLARLGYRITMFEANKRLGGLFYLVPEYRLPRPLIQAEVDAIASMGFDIRLGTKVGKDVSFKEIQEEFKSVVVAVGAWGSRPVPFEGKELEHVYSALPFLQSVYLDHSPVPVGRRVAVVGAGNVAMDVCRTAVRLPGVEKVSVIALEDWNEMPADDMEIEDAVAEGVEFLVRKGTRRVVGEGKVQGLEVVRVLSVFDDQGRFSPTYDETEKSVIPFDSVVFAIGQTIDSSFIPSEHDSVIGRNGVIRANIHSMETGIPGVFAAGDVVTGPRIFIDAIAGGQKAAASVHRYLTGKSEEVKVYAVSTPVDHRGNPTPIWPVDFNVDGYYGISRANPSLLTPEFRKTNFELAELSFSEEEAREQASRCLTCHVNPIFEGEKCIMCGGCVDVCPEYALKMIPLSDVDLDQESTAKVVESFLGVELSKREEVGVDQNLDHSTAMIWEGSRCIRCGLCAKRCPTGAISMEFLEIKQEVALP</sequence>
<dbReference type="PANTHER" id="PTHR42783:SF3">
    <property type="entry name" value="GLUTAMATE SYNTHASE [NADPH] SMALL CHAIN-RELATED"/>
    <property type="match status" value="1"/>
</dbReference>
<dbReference type="Proteomes" id="UP000027059">
    <property type="component" value="Chromosome"/>
</dbReference>
<protein>
    <submittedName>
        <fullName evidence="5">Pyridine nucleotide-disulfide oxidoreductase</fullName>
    </submittedName>
</protein>
<dbReference type="GO" id="GO:0046872">
    <property type="term" value="F:metal ion binding"/>
    <property type="evidence" value="ECO:0007669"/>
    <property type="project" value="UniProtKB-KW"/>
</dbReference>
<reference evidence="6" key="1">
    <citation type="submission" date="2014-02" db="EMBL/GenBank/DDBJ databases">
        <title>Complete genome sequence and comparative genomic analysis of the nitrogen-fixing bacterium Leptospirillum ferriphilum YSK.</title>
        <authorList>
            <person name="Guo X."/>
            <person name="Yin H."/>
            <person name="Liang Y."/>
            <person name="Hu Q."/>
            <person name="Ma L."/>
            <person name="Xiao Y."/>
            <person name="Zhang X."/>
            <person name="Qiu G."/>
            <person name="Liu X."/>
        </authorList>
    </citation>
    <scope>NUCLEOTIDE SEQUENCE [LARGE SCALE GENOMIC DNA]</scope>
    <source>
        <strain evidence="6">YSK</strain>
    </source>
</reference>
<evidence type="ECO:0000313" key="5">
    <source>
        <dbReference type="EMBL" id="AIA30929.1"/>
    </source>
</evidence>
<reference evidence="5 6" key="2">
    <citation type="journal article" date="2015" name="Biomed. Res. Int.">
        <title>Effects of Arsenite Resistance on the Growth and Functional Gene Expression of Leptospirillum ferriphilum and Acidithiobacillus thiooxidans in Pure Culture and Coculture.</title>
        <authorList>
            <person name="Jiang H."/>
            <person name="Liang Y."/>
            <person name="Yin H."/>
            <person name="Xiao Y."/>
            <person name="Guo X."/>
            <person name="Xu Y."/>
            <person name="Hu Q."/>
            <person name="Liu H."/>
            <person name="Liu X."/>
        </authorList>
    </citation>
    <scope>NUCLEOTIDE SEQUENCE [LARGE SCALE GENOMIC DNA]</scope>
    <source>
        <strain evidence="5 6">YSK</strain>
    </source>
</reference>
<organism evidence="5 6">
    <name type="scientific">Leptospirillum ferriphilum YSK</name>
    <dbReference type="NCBI Taxonomy" id="1441628"/>
    <lineage>
        <taxon>Bacteria</taxon>
        <taxon>Pseudomonadati</taxon>
        <taxon>Nitrospirota</taxon>
        <taxon>Nitrospiria</taxon>
        <taxon>Nitrospirales</taxon>
        <taxon>Nitrospiraceae</taxon>
        <taxon>Leptospirillum</taxon>
    </lineage>
</organism>
<feature type="domain" description="4Fe-4S ferredoxin-type" evidence="4">
    <location>
        <begin position="575"/>
        <end position="604"/>
    </location>
</feature>
<dbReference type="InterPro" id="IPR017896">
    <property type="entry name" value="4Fe4S_Fe-S-bd"/>
</dbReference>
<dbReference type="PROSITE" id="PS00198">
    <property type="entry name" value="4FE4S_FER_1"/>
    <property type="match status" value="1"/>
</dbReference>
<dbReference type="AlphaFoldDB" id="A0A059XQS3"/>
<dbReference type="InterPro" id="IPR017900">
    <property type="entry name" value="4Fe4S_Fe_S_CS"/>
</dbReference>
<dbReference type="Gene3D" id="3.50.50.60">
    <property type="entry name" value="FAD/NAD(P)-binding domain"/>
    <property type="match status" value="2"/>
</dbReference>